<organism evidence="1 2">
    <name type="scientific">Panacibacter ginsenosidivorans</name>
    <dbReference type="NCBI Taxonomy" id="1813871"/>
    <lineage>
        <taxon>Bacteria</taxon>
        <taxon>Pseudomonadati</taxon>
        <taxon>Bacteroidota</taxon>
        <taxon>Chitinophagia</taxon>
        <taxon>Chitinophagales</taxon>
        <taxon>Chitinophagaceae</taxon>
        <taxon>Panacibacter</taxon>
    </lineage>
</organism>
<name>A0A5B8VA47_9BACT</name>
<sequence>MRKTLLSFIICFMLGMQSKAQQKITLAEINKHIGDSVTVCGKIFGGKFLDAAKNQPTFLNMGAAYPKQLLTIVIWCNTRKLFSYKPEEYLKNKTICITGRIDIFKEKPQIVVQQLNQLQLQ</sequence>
<dbReference type="OrthoDB" id="1524522at2"/>
<proteinExistence type="predicted"/>
<evidence type="ECO:0008006" key="3">
    <source>
        <dbReference type="Google" id="ProtNLM"/>
    </source>
</evidence>
<evidence type="ECO:0000313" key="1">
    <source>
        <dbReference type="EMBL" id="QEC68367.1"/>
    </source>
</evidence>
<evidence type="ECO:0000313" key="2">
    <source>
        <dbReference type="Proteomes" id="UP000321533"/>
    </source>
</evidence>
<reference evidence="1 2" key="1">
    <citation type="journal article" date="2016" name="Int. J. Syst. Evol. Microbiol.">
        <title>Panacibacter ginsenosidivorans gen. nov., sp. nov., with ginsenoside converting activity isolated from soil of a ginseng field.</title>
        <authorList>
            <person name="Siddiqi M.Z."/>
            <person name="Muhammad Shafi S."/>
            <person name="Choi K.D."/>
            <person name="Im W.T."/>
        </authorList>
    </citation>
    <scope>NUCLEOTIDE SEQUENCE [LARGE SCALE GENOMIC DNA]</scope>
    <source>
        <strain evidence="1 2">Gsoil1550</strain>
    </source>
</reference>
<dbReference type="KEGG" id="pgin:FRZ67_14040"/>
<gene>
    <name evidence="1" type="ORF">FRZ67_14040</name>
</gene>
<accession>A0A5B8VA47</accession>
<dbReference type="EMBL" id="CP042435">
    <property type="protein sequence ID" value="QEC68367.1"/>
    <property type="molecule type" value="Genomic_DNA"/>
</dbReference>
<dbReference type="Proteomes" id="UP000321533">
    <property type="component" value="Chromosome"/>
</dbReference>
<protein>
    <recommendedName>
        <fullName evidence="3">DNA-binding protein</fullName>
    </recommendedName>
</protein>
<dbReference type="AlphaFoldDB" id="A0A5B8VA47"/>
<keyword evidence="2" id="KW-1185">Reference proteome</keyword>
<dbReference type="RefSeq" id="WP_147190298.1">
    <property type="nucleotide sequence ID" value="NZ_CP042435.1"/>
</dbReference>